<organism evidence="1 2">
    <name type="scientific">Araneus ventricosus</name>
    <name type="common">Orbweaver spider</name>
    <name type="synonym">Epeira ventricosa</name>
    <dbReference type="NCBI Taxonomy" id="182803"/>
    <lineage>
        <taxon>Eukaryota</taxon>
        <taxon>Metazoa</taxon>
        <taxon>Ecdysozoa</taxon>
        <taxon>Arthropoda</taxon>
        <taxon>Chelicerata</taxon>
        <taxon>Arachnida</taxon>
        <taxon>Araneae</taxon>
        <taxon>Araneomorphae</taxon>
        <taxon>Entelegynae</taxon>
        <taxon>Araneoidea</taxon>
        <taxon>Araneidae</taxon>
        <taxon>Araneus</taxon>
    </lineage>
</organism>
<keyword evidence="2" id="KW-1185">Reference proteome</keyword>
<dbReference type="InterPro" id="IPR036397">
    <property type="entry name" value="RNaseH_sf"/>
</dbReference>
<evidence type="ECO:0000313" key="1">
    <source>
        <dbReference type="EMBL" id="GBN88684.1"/>
    </source>
</evidence>
<evidence type="ECO:0008006" key="3">
    <source>
        <dbReference type="Google" id="ProtNLM"/>
    </source>
</evidence>
<accession>A0A4Y2SKA8</accession>
<reference evidence="1 2" key="1">
    <citation type="journal article" date="2019" name="Sci. Rep.">
        <title>Orb-weaving spider Araneus ventricosus genome elucidates the spidroin gene catalogue.</title>
        <authorList>
            <person name="Kono N."/>
            <person name="Nakamura H."/>
            <person name="Ohtoshi R."/>
            <person name="Moran D.A.P."/>
            <person name="Shinohara A."/>
            <person name="Yoshida Y."/>
            <person name="Fujiwara M."/>
            <person name="Mori M."/>
            <person name="Tomita M."/>
            <person name="Arakawa K."/>
        </authorList>
    </citation>
    <scope>NUCLEOTIDE SEQUENCE [LARGE SCALE GENOMIC DNA]</scope>
</reference>
<gene>
    <name evidence="1" type="ORF">AVEN_258551_1</name>
</gene>
<dbReference type="EMBL" id="BGPR01022409">
    <property type="protein sequence ID" value="GBN88684.1"/>
    <property type="molecule type" value="Genomic_DNA"/>
</dbReference>
<evidence type="ECO:0000313" key="2">
    <source>
        <dbReference type="Proteomes" id="UP000499080"/>
    </source>
</evidence>
<dbReference type="Gene3D" id="3.30.420.10">
    <property type="entry name" value="Ribonuclease H-like superfamily/Ribonuclease H"/>
    <property type="match status" value="1"/>
</dbReference>
<dbReference type="AlphaFoldDB" id="A0A4Y2SKA8"/>
<dbReference type="OrthoDB" id="8060176at2759"/>
<dbReference type="Proteomes" id="UP000499080">
    <property type="component" value="Unassembled WGS sequence"/>
</dbReference>
<proteinExistence type="predicted"/>
<dbReference type="GO" id="GO:0003676">
    <property type="term" value="F:nucleic acid binding"/>
    <property type="evidence" value="ECO:0007669"/>
    <property type="project" value="InterPro"/>
</dbReference>
<sequence length="129" mass="15524">MKKKTKLLKHHRRERLKYAENVMSWSDKRKQIIFSYQKKFNLDVRDGYKQYWHDLRKNRKNASDDKWEDDHYWFGDPVFMMDGTNYSKLESAQYQAVLYDLLIPFGPLLGIANLIFQQDNASCHTSKPT</sequence>
<name>A0A4Y2SKA8_ARAVE</name>
<protein>
    <recommendedName>
        <fullName evidence="3">Tc1-like transposase DDE domain-containing protein</fullName>
    </recommendedName>
</protein>
<comment type="caution">
    <text evidence="1">The sequence shown here is derived from an EMBL/GenBank/DDBJ whole genome shotgun (WGS) entry which is preliminary data.</text>
</comment>